<evidence type="ECO:0000313" key="4">
    <source>
        <dbReference type="Proteomes" id="UP001060164"/>
    </source>
</evidence>
<dbReference type="PANTHER" id="PTHR38730:SF1">
    <property type="entry name" value="SLL7028 PROTEIN"/>
    <property type="match status" value="1"/>
</dbReference>
<sequence length="526" mass="61338">MNASDELFLTTKQPVLKLSIAVSRYFADIPLTEELEKRYAAYLHRHLYPALEWILKQKKISYLVRLLSTGWLDAAAISRSLKNTDIPTEMRLLLIRSLAPDASITDSPHTKTGALEILSIAQLRIFDQMPEMRLAISGFTFQEAAGQELTGTDGHTVYYSPDHVIRTFLRSEHAKLYLHMLLHCLYLHLEVPSDADPNVWNLSCDISACFLSEKKFELFDKTRQQLHDNIYTQIPPEVSPALSMQVYDWLIRQPHQSFIDEWAEFFQMDSHVYWYRDTCPEGKRLRTSPGFCRGFSDPVQHRFGLNPGSRLEELELCKEAKYDYRTYLRRFTVTAEEVQTDAESFDYIPYLYGLYRYGNLPLVEPLEYTEASKVEELVIAIDTSGSCRLGTIQQFLAETRRILTDHQNFFRRMNVHIIQCDSMIQDHICIRCTEDWNRYIQDMKISGRGGTDFTPVFDLVHHLLEQGEFRNLKGLLYFTDGDGIYPQEQPPYETAFIFTDYRFLNYKIPDWAVRLCLNLNEGELLQ</sequence>
<dbReference type="CDD" id="cd00198">
    <property type="entry name" value="vWFA"/>
    <property type="match status" value="1"/>
</dbReference>
<dbReference type="SUPFAM" id="SSF53300">
    <property type="entry name" value="vWA-like"/>
    <property type="match status" value="1"/>
</dbReference>
<organism evidence="3 4">
    <name type="scientific">Ruminococcus gauvreauii</name>
    <dbReference type="NCBI Taxonomy" id="438033"/>
    <lineage>
        <taxon>Bacteria</taxon>
        <taxon>Bacillati</taxon>
        <taxon>Bacillota</taxon>
        <taxon>Clostridia</taxon>
        <taxon>Eubacteriales</taxon>
        <taxon>Oscillospiraceae</taxon>
        <taxon>Ruminococcus</taxon>
    </lineage>
</organism>
<dbReference type="Pfam" id="PF09967">
    <property type="entry name" value="DUF2201"/>
    <property type="match status" value="1"/>
</dbReference>
<evidence type="ECO:0000259" key="2">
    <source>
        <dbReference type="Pfam" id="PF13203"/>
    </source>
</evidence>
<keyword evidence="4" id="KW-1185">Reference proteome</keyword>
<dbReference type="InterPro" id="IPR018698">
    <property type="entry name" value="VWA-like_dom"/>
</dbReference>
<evidence type="ECO:0000313" key="3">
    <source>
        <dbReference type="EMBL" id="UWP60568.1"/>
    </source>
</evidence>
<evidence type="ECO:0000259" key="1">
    <source>
        <dbReference type="Pfam" id="PF09967"/>
    </source>
</evidence>
<reference evidence="3" key="1">
    <citation type="journal article" date="2022" name="Cell">
        <title>Design, construction, and in vivo augmentation of a complex gut microbiome.</title>
        <authorList>
            <person name="Cheng A.G."/>
            <person name="Ho P.Y."/>
            <person name="Aranda-Diaz A."/>
            <person name="Jain S."/>
            <person name="Yu F.B."/>
            <person name="Meng X."/>
            <person name="Wang M."/>
            <person name="Iakiviak M."/>
            <person name="Nagashima K."/>
            <person name="Zhao A."/>
            <person name="Murugkar P."/>
            <person name="Patil A."/>
            <person name="Atabakhsh K."/>
            <person name="Weakley A."/>
            <person name="Yan J."/>
            <person name="Brumbaugh A.R."/>
            <person name="Higginbottom S."/>
            <person name="Dimas A."/>
            <person name="Shiver A.L."/>
            <person name="Deutschbauer A."/>
            <person name="Neff N."/>
            <person name="Sonnenburg J.L."/>
            <person name="Huang K.C."/>
            <person name="Fischbach M.A."/>
        </authorList>
    </citation>
    <scope>NUCLEOTIDE SEQUENCE</scope>
    <source>
        <strain evidence="3">DSM 19829</strain>
    </source>
</reference>
<dbReference type="EMBL" id="CP102290">
    <property type="protein sequence ID" value="UWP60568.1"/>
    <property type="molecule type" value="Genomic_DNA"/>
</dbReference>
<gene>
    <name evidence="3" type="ORF">NQ502_05945</name>
</gene>
<accession>A0ABY5VK78</accession>
<dbReference type="Pfam" id="PF13203">
    <property type="entry name" value="DUF2201_N"/>
    <property type="match status" value="1"/>
</dbReference>
<name>A0ABY5VK78_9FIRM</name>
<protein>
    <submittedName>
        <fullName evidence="3">VWA-like domain-containing protein</fullName>
    </submittedName>
</protein>
<dbReference type="Proteomes" id="UP001060164">
    <property type="component" value="Chromosome"/>
</dbReference>
<feature type="domain" description="Putative metallopeptidase" evidence="2">
    <location>
        <begin position="124"/>
        <end position="206"/>
    </location>
</feature>
<dbReference type="InterPro" id="IPR036465">
    <property type="entry name" value="vWFA_dom_sf"/>
</dbReference>
<dbReference type="InterPro" id="IPR025154">
    <property type="entry name" value="Put_metallopeptidase_dom"/>
</dbReference>
<dbReference type="RefSeq" id="WP_049898570.1">
    <property type="nucleotide sequence ID" value="NZ_CABLBR010000002.1"/>
</dbReference>
<proteinExistence type="predicted"/>
<dbReference type="PANTHER" id="PTHR38730">
    <property type="entry name" value="SLL7028 PROTEIN"/>
    <property type="match status" value="1"/>
</dbReference>
<feature type="domain" description="VWA-like" evidence="1">
    <location>
        <begin position="377"/>
        <end position="512"/>
    </location>
</feature>